<keyword evidence="3" id="KW-1185">Reference proteome</keyword>
<dbReference type="RefSeq" id="WP_015556231.1">
    <property type="nucleotide sequence ID" value="NC_021038.1"/>
</dbReference>
<reference evidence="2 3" key="2">
    <citation type="submission" date="2010-03" db="EMBL/GenBank/DDBJ databases">
        <authorList>
            <person name="Pajon A."/>
        </authorList>
    </citation>
    <scope>NUCLEOTIDE SEQUENCE [LARGE SCALE GENOMIC DNA]</scope>
    <source>
        <strain evidence="2 3">SGP1</strain>
    </source>
</reference>
<gene>
    <name evidence="2" type="ORF">SY1_07540</name>
</gene>
<name>A0AB94IWL1_9BACT</name>
<dbReference type="AlphaFoldDB" id="A0AB94IWL1"/>
<protein>
    <submittedName>
        <fullName evidence="2">Uncharacterized protein</fullName>
    </submittedName>
</protein>
<accession>A0AB94IWL1</accession>
<evidence type="ECO:0000313" key="3">
    <source>
        <dbReference type="Proteomes" id="UP000008957"/>
    </source>
</evidence>
<keyword evidence="1" id="KW-0732">Signal</keyword>
<proteinExistence type="predicted"/>
<reference evidence="3" key="1">
    <citation type="submission" date="2010-03" db="EMBL/GenBank/DDBJ databases">
        <title>The genome sequence of Synergistetes sp. SGP1.</title>
        <authorList>
            <consortium name="metaHIT consortium -- http://www.metahit.eu/"/>
            <person name="Pajon A."/>
            <person name="Turner K."/>
            <person name="Parkhill J."/>
            <person name="Wade W."/>
            <person name="Vartoukian S."/>
        </authorList>
    </citation>
    <scope>NUCLEOTIDE SEQUENCE [LARGE SCALE GENOMIC DNA]</scope>
    <source>
        <strain evidence="3">SGP1</strain>
    </source>
</reference>
<feature type="signal peptide" evidence="1">
    <location>
        <begin position="1"/>
        <end position="26"/>
    </location>
</feature>
<dbReference type="KEGG" id="sbr:SY1_07540"/>
<evidence type="ECO:0000313" key="2">
    <source>
        <dbReference type="EMBL" id="CBL28084.1"/>
    </source>
</evidence>
<organism evidence="2 3">
    <name type="scientific">Fretibacterium fastidiosum</name>
    <dbReference type="NCBI Taxonomy" id="651822"/>
    <lineage>
        <taxon>Bacteria</taxon>
        <taxon>Thermotogati</taxon>
        <taxon>Synergistota</taxon>
        <taxon>Synergistia</taxon>
        <taxon>Synergistales</taxon>
        <taxon>Aminobacteriaceae</taxon>
        <taxon>Fretibacterium</taxon>
    </lineage>
</organism>
<feature type="chain" id="PRO_5044494719" evidence="1">
    <location>
        <begin position="27"/>
        <end position="199"/>
    </location>
</feature>
<dbReference type="Proteomes" id="UP000008957">
    <property type="component" value="Chromosome"/>
</dbReference>
<evidence type="ECO:0000256" key="1">
    <source>
        <dbReference type="SAM" id="SignalP"/>
    </source>
</evidence>
<dbReference type="EMBL" id="FP929056">
    <property type="protein sequence ID" value="CBL28084.1"/>
    <property type="molecule type" value="Genomic_DNA"/>
</dbReference>
<sequence length="199" mass="23059">MRRTVRFFLWAILLFCLLFPAGMALAATKVQIVEYQCRVCDKIFYGFKGDKLDDDIFMKQDVQLARMSKLSDRGKPLDPCKGGMKSHILDKKREGEATMEFISQNLDKFVVLKGSGSVHGTLKEWECFMCKKPFYSLNKEDLNIKEWDEQQNYLFSLKGKKPISRCKEGYQGHVFMPKKEGSFSSSELAIVVYDLFWSK</sequence>